<feature type="region of interest" description="Disordered" evidence="1">
    <location>
        <begin position="1"/>
        <end position="27"/>
    </location>
</feature>
<keyword evidence="2" id="KW-0472">Membrane</keyword>
<feature type="transmembrane region" description="Helical" evidence="2">
    <location>
        <begin position="98"/>
        <end position="122"/>
    </location>
</feature>
<evidence type="ECO:0000256" key="2">
    <source>
        <dbReference type="SAM" id="Phobius"/>
    </source>
</evidence>
<organism evidence="3 4">
    <name type="scientific">Saponaria officinalis</name>
    <name type="common">Common soapwort</name>
    <name type="synonym">Lychnis saponaria</name>
    <dbReference type="NCBI Taxonomy" id="3572"/>
    <lineage>
        <taxon>Eukaryota</taxon>
        <taxon>Viridiplantae</taxon>
        <taxon>Streptophyta</taxon>
        <taxon>Embryophyta</taxon>
        <taxon>Tracheophyta</taxon>
        <taxon>Spermatophyta</taxon>
        <taxon>Magnoliopsida</taxon>
        <taxon>eudicotyledons</taxon>
        <taxon>Gunneridae</taxon>
        <taxon>Pentapetalae</taxon>
        <taxon>Caryophyllales</taxon>
        <taxon>Caryophyllaceae</taxon>
        <taxon>Caryophylleae</taxon>
        <taxon>Saponaria</taxon>
    </lineage>
</organism>
<keyword evidence="4" id="KW-1185">Reference proteome</keyword>
<protein>
    <submittedName>
        <fullName evidence="3">Uncharacterized protein</fullName>
    </submittedName>
</protein>
<reference evidence="3" key="1">
    <citation type="submission" date="2024-03" db="EMBL/GenBank/DDBJ databases">
        <title>WGS assembly of Saponaria officinalis var. Norfolk2.</title>
        <authorList>
            <person name="Jenkins J."/>
            <person name="Shu S."/>
            <person name="Grimwood J."/>
            <person name="Barry K."/>
            <person name="Goodstein D."/>
            <person name="Schmutz J."/>
            <person name="Leebens-Mack J."/>
            <person name="Osbourn A."/>
        </authorList>
    </citation>
    <scope>NUCLEOTIDE SEQUENCE [LARGE SCALE GENOMIC DNA]</scope>
    <source>
        <strain evidence="3">JIC</strain>
    </source>
</reference>
<evidence type="ECO:0000313" key="4">
    <source>
        <dbReference type="Proteomes" id="UP001443914"/>
    </source>
</evidence>
<sequence length="128" mass="15012">MEEGMRLVGGDGSGDCRKTFKNRSRNSKHRYRRQQTLAAFWEHLPPIDPALVAAAMQRIRDRISALEDRKRAILQEDKYLIVHDLTRNRRERVRRPKVVCLHFSLVVFNASVVHFVMFSYLARLSMCV</sequence>
<proteinExistence type="predicted"/>
<dbReference type="PANTHER" id="PTHR36344">
    <property type="entry name" value="RX N-TERMINAL DOMAIN-CONTAINING PROTEIN"/>
    <property type="match status" value="1"/>
</dbReference>
<gene>
    <name evidence="3" type="ORF">RND81_05G019600</name>
</gene>
<accession>A0AAW1KWK1</accession>
<keyword evidence="2" id="KW-1133">Transmembrane helix</keyword>
<dbReference type="EMBL" id="JBDFQZ010000005">
    <property type="protein sequence ID" value="KAK9723709.1"/>
    <property type="molecule type" value="Genomic_DNA"/>
</dbReference>
<dbReference type="Proteomes" id="UP001443914">
    <property type="component" value="Unassembled WGS sequence"/>
</dbReference>
<dbReference type="AlphaFoldDB" id="A0AAW1KWK1"/>
<name>A0AAW1KWK1_SAPOF</name>
<evidence type="ECO:0000313" key="3">
    <source>
        <dbReference type="EMBL" id="KAK9723709.1"/>
    </source>
</evidence>
<comment type="caution">
    <text evidence="3">The sequence shown here is derived from an EMBL/GenBank/DDBJ whole genome shotgun (WGS) entry which is preliminary data.</text>
</comment>
<dbReference type="PANTHER" id="PTHR36344:SF1">
    <property type="entry name" value="RX N-TERMINAL DOMAIN-CONTAINING PROTEIN"/>
    <property type="match status" value="1"/>
</dbReference>
<evidence type="ECO:0000256" key="1">
    <source>
        <dbReference type="SAM" id="MobiDB-lite"/>
    </source>
</evidence>
<keyword evidence="2" id="KW-0812">Transmembrane</keyword>